<gene>
    <name evidence="17" type="ORF">HHUSO_G34874</name>
</gene>
<evidence type="ECO:0000313" key="17">
    <source>
        <dbReference type="EMBL" id="KAK6467355.1"/>
    </source>
</evidence>
<sequence>MTSEDLPSYSRATQSQRRPVVYLDDDLDEPLTFQRQVLPSQFLKQTSPTVQDCDSDSSEAPPLPSTPPVRNVNSFKAGGKARTNRKLIPQSWGNFFRKWKKRGHSQQDSSENFLPDGSGGTPPLSPLMDRRNFGEYGAKLDTWGSSVSKELLPPFPDSYTVDYDQETPSVFRDPFEPSADSIHPAEYYAEKMEVYQQKYSYMKSWPGLLRLLAGIELIFGGMVFACVCANIQKDNQWYNLYGYQAQSYSYGGYYGGAGGYNYNGPMTPFVLVVVSLAWLLTVILLVLGLTMYYRTILLDSHWWPLTEFVINLVMFLLYMAAGIVYINDMNRGGMCYVTLGNNPLLSNFCRAEGSQMAGTAFLFINMLMYLISGIVCLKMWRHEADRRHAAVFGYESQPPPSPVRSRSKRIVFEDELSHAGRATNQIHFSEKGDNQATLNRSIPTGHIPKPHVIPDYLIKYTEIHSPEDREQYKAVFNDVYPEYKELHADIQAMQRKFTQMDAMMGKLLHNTDNPQEHERIKRVLKEYQNKKNDSVVMEKKERCEYLKEKLSHIKGRIQEFDRKNMGGSAGQSI</sequence>
<dbReference type="Gene3D" id="6.10.140.340">
    <property type="match status" value="1"/>
</dbReference>
<feature type="transmembrane region" description="Helical" evidence="14">
    <location>
        <begin position="356"/>
        <end position="377"/>
    </location>
</feature>
<dbReference type="Pfam" id="PF01284">
    <property type="entry name" value="MARVEL"/>
    <property type="match status" value="1"/>
</dbReference>
<dbReference type="InterPro" id="IPR008253">
    <property type="entry name" value="Marvel"/>
</dbReference>
<feature type="region of interest" description="Disordered" evidence="13">
    <location>
        <begin position="1"/>
        <end position="23"/>
    </location>
</feature>
<dbReference type="Proteomes" id="UP001369086">
    <property type="component" value="Unassembled WGS sequence"/>
</dbReference>
<dbReference type="Pfam" id="PF07303">
    <property type="entry name" value="Occludin_ELL"/>
    <property type="match status" value="1"/>
</dbReference>
<evidence type="ECO:0000256" key="5">
    <source>
        <dbReference type="ARBA" id="ARBA00022475"/>
    </source>
</evidence>
<dbReference type="PROSITE" id="PS51225">
    <property type="entry name" value="MARVEL"/>
    <property type="match status" value="1"/>
</dbReference>
<feature type="domain" description="OCEL" evidence="16">
    <location>
        <begin position="454"/>
        <end position="565"/>
    </location>
</feature>
<evidence type="ECO:0000256" key="14">
    <source>
        <dbReference type="SAM" id="Phobius"/>
    </source>
</evidence>
<feature type="region of interest" description="Disordered" evidence="13">
    <location>
        <begin position="39"/>
        <end position="83"/>
    </location>
</feature>
<evidence type="ECO:0000259" key="15">
    <source>
        <dbReference type="PROSITE" id="PS51225"/>
    </source>
</evidence>
<organism evidence="17 18">
    <name type="scientific">Huso huso</name>
    <name type="common">Beluga</name>
    <name type="synonym">Acipenser huso</name>
    <dbReference type="NCBI Taxonomy" id="61971"/>
    <lineage>
        <taxon>Eukaryota</taxon>
        <taxon>Metazoa</taxon>
        <taxon>Chordata</taxon>
        <taxon>Craniata</taxon>
        <taxon>Vertebrata</taxon>
        <taxon>Euteleostomi</taxon>
        <taxon>Actinopterygii</taxon>
        <taxon>Chondrostei</taxon>
        <taxon>Acipenseriformes</taxon>
        <taxon>Acipenseridae</taxon>
        <taxon>Huso</taxon>
    </lineage>
</organism>
<comment type="subcellular location">
    <subcellularLocation>
        <location evidence="1">Cell junction</location>
        <location evidence="1">Tight junction</location>
    </subcellularLocation>
    <subcellularLocation>
        <location evidence="2">Cell membrane</location>
        <topology evidence="2">Multi-pass membrane protein</topology>
    </subcellularLocation>
</comment>
<feature type="transmembrane region" description="Helical" evidence="14">
    <location>
        <begin position="269"/>
        <end position="293"/>
    </location>
</feature>
<evidence type="ECO:0000256" key="10">
    <source>
        <dbReference type="ARBA" id="ARBA00023136"/>
    </source>
</evidence>
<keyword evidence="18" id="KW-1185">Reference proteome</keyword>
<dbReference type="PROSITE" id="PS51980">
    <property type="entry name" value="OCEL"/>
    <property type="match status" value="1"/>
</dbReference>
<dbReference type="InterPro" id="IPR031176">
    <property type="entry name" value="ELL/occludin"/>
</dbReference>
<comment type="caution">
    <text evidence="17">The sequence shown here is derived from an EMBL/GenBank/DDBJ whole genome shotgun (WGS) entry which is preliminary data.</text>
</comment>
<evidence type="ECO:0000256" key="9">
    <source>
        <dbReference type="ARBA" id="ARBA00023054"/>
    </source>
</evidence>
<feature type="transmembrane region" description="Helical" evidence="14">
    <location>
        <begin position="208"/>
        <end position="232"/>
    </location>
</feature>
<feature type="transmembrane region" description="Helical" evidence="14">
    <location>
        <begin position="305"/>
        <end position="326"/>
    </location>
</feature>
<dbReference type="EMBL" id="JAHFZB010000049">
    <property type="protein sequence ID" value="KAK6467355.1"/>
    <property type="molecule type" value="Genomic_DNA"/>
</dbReference>
<keyword evidence="7" id="KW-0965">Cell junction</keyword>
<keyword evidence="6 11" id="KW-0812">Transmembrane</keyword>
<dbReference type="SUPFAM" id="SSF144292">
    <property type="entry name" value="occludin/ELL-like"/>
    <property type="match status" value="1"/>
</dbReference>
<comment type="similarity">
    <text evidence="3 12">Belongs to the ELL/occludin family.</text>
</comment>
<evidence type="ECO:0000256" key="2">
    <source>
        <dbReference type="ARBA" id="ARBA00004651"/>
    </source>
</evidence>
<evidence type="ECO:0000256" key="11">
    <source>
        <dbReference type="PROSITE-ProRule" id="PRU00581"/>
    </source>
</evidence>
<evidence type="ECO:0000256" key="4">
    <source>
        <dbReference type="ARBA" id="ARBA00022427"/>
    </source>
</evidence>
<evidence type="ECO:0000259" key="16">
    <source>
        <dbReference type="PROSITE" id="PS51980"/>
    </source>
</evidence>
<dbReference type="PANTHER" id="PTHR23288:SF37">
    <property type="entry name" value="OCCLUDIN_ELL DOMAIN-CONTAINING PROTEIN 1"/>
    <property type="match status" value="1"/>
</dbReference>
<accession>A0ABR0Y3X8</accession>
<keyword evidence="10 11" id="KW-0472">Membrane</keyword>
<evidence type="ECO:0000256" key="12">
    <source>
        <dbReference type="PROSITE-ProRule" id="PRU01324"/>
    </source>
</evidence>
<reference evidence="17 18" key="1">
    <citation type="submission" date="2021-05" db="EMBL/GenBank/DDBJ databases">
        <authorList>
            <person name="Zahm M."/>
            <person name="Klopp C."/>
            <person name="Cabau C."/>
            <person name="Kuhl H."/>
            <person name="Suciu R."/>
            <person name="Ciorpac M."/>
            <person name="Holostenco D."/>
            <person name="Gessner J."/>
            <person name="Wuertz S."/>
            <person name="Hohne C."/>
            <person name="Stock M."/>
            <person name="Gislard M."/>
            <person name="Lluch J."/>
            <person name="Milhes M."/>
            <person name="Lampietro C."/>
            <person name="Lopez Roques C."/>
            <person name="Donnadieu C."/>
            <person name="Du K."/>
            <person name="Schartl M."/>
            <person name="Guiguen Y."/>
        </authorList>
    </citation>
    <scope>NUCLEOTIDE SEQUENCE [LARGE SCALE GENOMIC DNA]</scope>
    <source>
        <strain evidence="17">Hh-F2</strain>
        <tissue evidence="17">Blood</tissue>
    </source>
</reference>
<protein>
    <submittedName>
        <fullName evidence="17">MARVEL domain-containing protein 2</fullName>
    </submittedName>
</protein>
<feature type="compositionally biased region" description="Polar residues" evidence="13">
    <location>
        <begin position="39"/>
        <end position="52"/>
    </location>
</feature>
<evidence type="ECO:0000256" key="1">
    <source>
        <dbReference type="ARBA" id="ARBA00004435"/>
    </source>
</evidence>
<keyword evidence="8 14" id="KW-1133">Transmembrane helix</keyword>
<evidence type="ECO:0000313" key="18">
    <source>
        <dbReference type="Proteomes" id="UP001369086"/>
    </source>
</evidence>
<feature type="region of interest" description="Disordered" evidence="13">
    <location>
        <begin position="106"/>
        <end position="129"/>
    </location>
</feature>
<keyword evidence="5" id="KW-1003">Cell membrane</keyword>
<keyword evidence="4" id="KW-0796">Tight junction</keyword>
<evidence type="ECO:0000256" key="8">
    <source>
        <dbReference type="ARBA" id="ARBA00022989"/>
    </source>
</evidence>
<evidence type="ECO:0000256" key="7">
    <source>
        <dbReference type="ARBA" id="ARBA00022949"/>
    </source>
</evidence>
<feature type="compositionally biased region" description="Polar residues" evidence="13">
    <location>
        <begin position="1"/>
        <end position="17"/>
    </location>
</feature>
<name>A0ABR0Y3X8_HUSHU</name>
<proteinExistence type="inferred from homology"/>
<evidence type="ECO:0000256" key="3">
    <source>
        <dbReference type="ARBA" id="ARBA00009171"/>
    </source>
</evidence>
<dbReference type="InterPro" id="IPR010844">
    <property type="entry name" value="Occludin_ELL"/>
</dbReference>
<feature type="domain" description="MARVEL" evidence="15">
    <location>
        <begin position="204"/>
        <end position="381"/>
    </location>
</feature>
<evidence type="ECO:0000256" key="13">
    <source>
        <dbReference type="SAM" id="MobiDB-lite"/>
    </source>
</evidence>
<dbReference type="PANTHER" id="PTHR23288">
    <property type="entry name" value="OCCLUDIN AND RNA POLYMERASE II ELONGATION FACTOR ELL"/>
    <property type="match status" value="1"/>
</dbReference>
<evidence type="ECO:0000256" key="6">
    <source>
        <dbReference type="ARBA" id="ARBA00022692"/>
    </source>
</evidence>
<keyword evidence="9" id="KW-0175">Coiled coil</keyword>